<feature type="compositionally biased region" description="Low complexity" evidence="1">
    <location>
        <begin position="45"/>
        <end position="58"/>
    </location>
</feature>
<dbReference type="GO" id="GO:0106388">
    <property type="term" value="F:rRNA small subunit aminocarboxypropyltransferase activity"/>
    <property type="evidence" value="ECO:0007669"/>
    <property type="project" value="InterPro"/>
</dbReference>
<feature type="region of interest" description="Disordered" evidence="1">
    <location>
        <begin position="41"/>
        <end position="103"/>
    </location>
</feature>
<evidence type="ECO:0000256" key="1">
    <source>
        <dbReference type="SAM" id="MobiDB-lite"/>
    </source>
</evidence>
<name>A0A553PBW0_TIGCA</name>
<dbReference type="GO" id="GO:0030490">
    <property type="term" value="P:maturation of SSU-rRNA"/>
    <property type="evidence" value="ECO:0007669"/>
    <property type="project" value="TreeGrafter"/>
</dbReference>
<dbReference type="InterPro" id="IPR022968">
    <property type="entry name" value="Tsr3-like"/>
</dbReference>
<protein>
    <recommendedName>
        <fullName evidence="2">RNase L inhibitor RLI-like possible metal-binding domain-containing protein</fullName>
    </recommendedName>
</protein>
<dbReference type="InterPro" id="IPR007209">
    <property type="entry name" value="RNaseL-inhib-like_metal-bd_dom"/>
</dbReference>
<keyword evidence="4" id="KW-1185">Reference proteome</keyword>
<dbReference type="PANTHER" id="PTHR20426:SF0">
    <property type="entry name" value="18S RRNA AMINOCARBOXYPROPYLTRANSFERASE"/>
    <property type="match status" value="1"/>
</dbReference>
<dbReference type="AlphaFoldDB" id="A0A553PBW0"/>
<organism evidence="3 4">
    <name type="scientific">Tigriopus californicus</name>
    <name type="common">Marine copepod</name>
    <dbReference type="NCBI Taxonomy" id="6832"/>
    <lineage>
        <taxon>Eukaryota</taxon>
        <taxon>Metazoa</taxon>
        <taxon>Ecdysozoa</taxon>
        <taxon>Arthropoda</taxon>
        <taxon>Crustacea</taxon>
        <taxon>Multicrustacea</taxon>
        <taxon>Hexanauplia</taxon>
        <taxon>Copepoda</taxon>
        <taxon>Harpacticoida</taxon>
        <taxon>Harpacticidae</taxon>
        <taxon>Tigriopus</taxon>
    </lineage>
</organism>
<evidence type="ECO:0000313" key="3">
    <source>
        <dbReference type="EMBL" id="TRY75173.1"/>
    </source>
</evidence>
<accession>A0A553PBW0</accession>
<evidence type="ECO:0000259" key="2">
    <source>
        <dbReference type="Pfam" id="PF04068"/>
    </source>
</evidence>
<dbReference type="PANTHER" id="PTHR20426">
    <property type="entry name" value="RIBOSOME BIOGENESIS PROTEIN TSR3 HOMOLOG"/>
    <property type="match status" value="1"/>
</dbReference>
<dbReference type="Proteomes" id="UP000318571">
    <property type="component" value="Chromosome 2"/>
</dbReference>
<dbReference type="STRING" id="6832.A0A553PBW0"/>
<proteinExistence type="predicted"/>
<sequence>MRETTFHQIEVFQSSDWPCPNFPALFRNHNIRLQVRHYHAETRRSPSIPQSQPRSSSQGAKPGSRNGRDLHGMSLNPNAQTEDESVSGSGSSSEDDPDGTQVSVPFPVAMWDVAQCDPKRCSGRKLARMDLIRELRLGQSSPGCVYRHRAKTACRRLIGRWSRNGACP</sequence>
<evidence type="ECO:0000313" key="4">
    <source>
        <dbReference type="Proteomes" id="UP000318571"/>
    </source>
</evidence>
<gene>
    <name evidence="3" type="ORF">TCAL_14583</name>
</gene>
<comment type="caution">
    <text evidence="3">The sequence shown here is derived from an EMBL/GenBank/DDBJ whole genome shotgun (WGS) entry which is preliminary data.</text>
</comment>
<reference evidence="3 4" key="1">
    <citation type="journal article" date="2018" name="Nat. Ecol. Evol.">
        <title>Genomic signatures of mitonuclear coevolution across populations of Tigriopus californicus.</title>
        <authorList>
            <person name="Barreto F.S."/>
            <person name="Watson E.T."/>
            <person name="Lima T.G."/>
            <person name="Willett C.S."/>
            <person name="Edmands S."/>
            <person name="Li W."/>
            <person name="Burton R.S."/>
        </authorList>
    </citation>
    <scope>NUCLEOTIDE SEQUENCE [LARGE SCALE GENOMIC DNA]</scope>
    <source>
        <strain evidence="3 4">San Diego</strain>
    </source>
</reference>
<dbReference type="Pfam" id="PF04068">
    <property type="entry name" value="Fer4_RLI"/>
    <property type="match status" value="1"/>
</dbReference>
<dbReference type="EMBL" id="VCGU01000005">
    <property type="protein sequence ID" value="TRY75173.1"/>
    <property type="molecule type" value="Genomic_DNA"/>
</dbReference>
<feature type="domain" description="RNase L inhibitor RLI-like possible metal-binding" evidence="2">
    <location>
        <begin position="107"/>
        <end position="139"/>
    </location>
</feature>